<name>A0A1V6C957_UNCT6</name>
<dbReference type="GO" id="GO:0051287">
    <property type="term" value="F:NAD binding"/>
    <property type="evidence" value="ECO:0007669"/>
    <property type="project" value="InterPro"/>
</dbReference>
<dbReference type="AlphaFoldDB" id="A0A1V6C957"/>
<evidence type="ECO:0000256" key="3">
    <source>
        <dbReference type="ARBA" id="ARBA00023027"/>
    </source>
</evidence>
<keyword evidence="3" id="KW-0520">NAD</keyword>
<dbReference type="Gene3D" id="3.40.718.10">
    <property type="entry name" value="Isopropylmalate Dehydrogenase"/>
    <property type="match status" value="1"/>
</dbReference>
<dbReference type="NCBIfam" id="TIGR00557">
    <property type="entry name" value="pdxA"/>
    <property type="match status" value="1"/>
</dbReference>
<evidence type="ECO:0000256" key="1">
    <source>
        <dbReference type="ARBA" id="ARBA00022723"/>
    </source>
</evidence>
<dbReference type="Proteomes" id="UP000485562">
    <property type="component" value="Unassembled WGS sequence"/>
</dbReference>
<gene>
    <name evidence="4" type="primary">pdxA2</name>
    <name evidence="4" type="ORF">BWX89_00962</name>
</gene>
<dbReference type="SUPFAM" id="SSF53659">
    <property type="entry name" value="Isocitrate/Isopropylmalate dehydrogenase-like"/>
    <property type="match status" value="1"/>
</dbReference>
<dbReference type="PANTHER" id="PTHR30004">
    <property type="entry name" value="4-HYDROXYTHREONINE-4-PHOSPHATE DEHYDROGENASE"/>
    <property type="match status" value="1"/>
</dbReference>
<keyword evidence="1" id="KW-0479">Metal-binding</keyword>
<dbReference type="EMBL" id="MWDQ01000080">
    <property type="protein sequence ID" value="OQB73446.1"/>
    <property type="molecule type" value="Genomic_DNA"/>
</dbReference>
<reference evidence="4" key="1">
    <citation type="submission" date="2017-02" db="EMBL/GenBank/DDBJ databases">
        <title>Delving into the versatile metabolic prowess of the omnipresent phylum Bacteroidetes.</title>
        <authorList>
            <person name="Nobu M.K."/>
            <person name="Mei R."/>
            <person name="Narihiro T."/>
            <person name="Kuroda K."/>
            <person name="Liu W.-T."/>
        </authorList>
    </citation>
    <scope>NUCLEOTIDE SEQUENCE</scope>
    <source>
        <strain evidence="4">ADurb.Bin131</strain>
    </source>
</reference>
<dbReference type="PANTHER" id="PTHR30004:SF6">
    <property type="entry name" value="D-THREONATE 4-PHOSPHATE DEHYDROGENASE"/>
    <property type="match status" value="1"/>
</dbReference>
<keyword evidence="2 4" id="KW-0560">Oxidoreductase</keyword>
<evidence type="ECO:0000313" key="4">
    <source>
        <dbReference type="EMBL" id="OQB73446.1"/>
    </source>
</evidence>
<dbReference type="GO" id="GO:0046872">
    <property type="term" value="F:metal ion binding"/>
    <property type="evidence" value="ECO:0007669"/>
    <property type="project" value="UniProtKB-KW"/>
</dbReference>
<comment type="caution">
    <text evidence="4">The sequence shown here is derived from an EMBL/GenBank/DDBJ whole genome shotgun (WGS) entry which is preliminary data.</text>
</comment>
<organism evidence="4">
    <name type="scientific">candidate division TA06 bacterium ADurb.Bin131</name>
    <dbReference type="NCBI Taxonomy" id="1852827"/>
    <lineage>
        <taxon>Bacteria</taxon>
        <taxon>Bacteria division TA06</taxon>
    </lineage>
</organism>
<sequence length="326" mass="36183">MTRALITIGDPSGIGPEVALKAIHKLINENTDFVPILIGDETVIKKAKQEFNIRENLSRWGEKAQKDSISFVDAGIIKTDNFQVCKDNKISGKASFEYLRIAWDMLRNNSGDCLVTGPISKTAWALAKIPYKGHTDALSDLSGEETCMLMCAESLRVLLITTHIPMKKIWEYITVNYLFSSTKLTAEFMKKFTGITNVRIGFCGLNPHAGESGNIGTEEIDIIKPAIEKLHNHNFCVSGPYPADSIFKSSLSHNLFDLIVSLYHDQALIILKTMFFEKLINITVNPSGWIRTSPGHGTAFDIAWKNKADPSSMAEAIKTAVEMARK</sequence>
<proteinExistence type="predicted"/>
<dbReference type="Pfam" id="PF04166">
    <property type="entry name" value="PdxA"/>
    <property type="match status" value="1"/>
</dbReference>
<dbReference type="InterPro" id="IPR005255">
    <property type="entry name" value="PdxA_fam"/>
</dbReference>
<protein>
    <submittedName>
        <fullName evidence="4">4-hydroxythreonine-4-phosphate dehydrogenase 2</fullName>
        <ecNumber evidence="4">1.1.1.262</ecNumber>
    </submittedName>
</protein>
<evidence type="ECO:0000256" key="2">
    <source>
        <dbReference type="ARBA" id="ARBA00023002"/>
    </source>
</evidence>
<dbReference type="EC" id="1.1.1.262" evidence="4"/>
<accession>A0A1V6C957</accession>
<dbReference type="GO" id="GO:0050570">
    <property type="term" value="F:4-hydroxythreonine-4-phosphate dehydrogenase activity"/>
    <property type="evidence" value="ECO:0007669"/>
    <property type="project" value="UniProtKB-EC"/>
</dbReference>